<reference evidence="2 3" key="1">
    <citation type="submission" date="2016-10" db="EMBL/GenBank/DDBJ databases">
        <authorList>
            <person name="de Groot N.N."/>
        </authorList>
    </citation>
    <scope>NUCLEOTIDE SEQUENCE [LARGE SCALE GENOMIC DNA]</scope>
    <source>
        <strain evidence="2 3">ATCC 43154</strain>
    </source>
</reference>
<proteinExistence type="predicted"/>
<dbReference type="STRING" id="758825.SAMN02982985_04816"/>
<evidence type="ECO:0000313" key="2">
    <source>
        <dbReference type="EMBL" id="SFM64624.1"/>
    </source>
</evidence>
<dbReference type="RefSeq" id="WP_093390243.1">
    <property type="nucleotide sequence ID" value="NZ_FOTW01000026.1"/>
</dbReference>
<dbReference type="EMBL" id="FOTW01000026">
    <property type="protein sequence ID" value="SFM64624.1"/>
    <property type="molecule type" value="Genomic_DNA"/>
</dbReference>
<protein>
    <submittedName>
        <fullName evidence="2">Uncharacterized protein</fullName>
    </submittedName>
</protein>
<evidence type="ECO:0000256" key="1">
    <source>
        <dbReference type="SAM" id="MobiDB-lite"/>
    </source>
</evidence>
<sequence>MGLLDNLDTPQAQGLLGAAARMLAASGPSRMPTGFGQILGEGWQGFNDGQQAAQQRKLEQDQIQQMAQLRGLQIQEAQGGLQDHERARKKAEALLQFYMKPAGGQSTSGAGGALPAASIDAGEFYRAAHSYGVPTDNGSLNKIVDLVNGGMTPVQAASSLAGKNSPTVANSQLIQAAGANAAPVQGGARGGNQKQDVYERRMDLAQQLRSAGFPQEADAQEAVALKFKPKFDNSPHVVMAADGKPILVQTADDGTVRPIQGGYGVAEKLAFHNLGGRTVGVNPYTGAETADLKNTQSPDSVASNASAAAGRAQSERHFQEEQSTPQYMDTQDGIMALPKRLAPGVSPTGRPVFGPDGQPLEKKQNTPQYIVQAITSNAKSLSSIDAALASLGAAGGKDAVGYKGYLPNSLLNRLYPGGTETRANISDVGSLILHDRSGAAVTAAESPRLMPFIPLATDDAETAKKKLSRFKQIFEAETNNLTFAFPQAKKLAEYAESQTAGQPAKPARKSAIKGQIIDGYRFQGGEPGDKNNWEKI</sequence>
<keyword evidence="3" id="KW-1185">Reference proteome</keyword>
<name>A0A1I4SJM4_9BURK</name>
<dbReference type="AlphaFoldDB" id="A0A1I4SJM4"/>
<accession>A0A1I4SJM4</accession>
<dbReference type="Proteomes" id="UP000199470">
    <property type="component" value="Unassembled WGS sequence"/>
</dbReference>
<feature type="region of interest" description="Disordered" evidence="1">
    <location>
        <begin position="289"/>
        <end position="327"/>
    </location>
</feature>
<evidence type="ECO:0000313" key="3">
    <source>
        <dbReference type="Proteomes" id="UP000199470"/>
    </source>
</evidence>
<feature type="compositionally biased region" description="Low complexity" evidence="1">
    <location>
        <begin position="297"/>
        <end position="312"/>
    </location>
</feature>
<gene>
    <name evidence="2" type="ORF">SAMN02982985_04816</name>
</gene>
<organism evidence="2 3">
    <name type="scientific">Rugamonas rubra</name>
    <dbReference type="NCBI Taxonomy" id="758825"/>
    <lineage>
        <taxon>Bacteria</taxon>
        <taxon>Pseudomonadati</taxon>
        <taxon>Pseudomonadota</taxon>
        <taxon>Betaproteobacteria</taxon>
        <taxon>Burkholderiales</taxon>
        <taxon>Oxalobacteraceae</taxon>
        <taxon>Telluria group</taxon>
        <taxon>Rugamonas</taxon>
    </lineage>
</organism>
<dbReference type="OrthoDB" id="8858031at2"/>